<dbReference type="InterPro" id="IPR004203">
    <property type="entry name" value="Cyt_c_oxidase_su4_fam"/>
</dbReference>
<evidence type="ECO:0000256" key="5">
    <source>
        <dbReference type="ARBA" id="ARBA00022792"/>
    </source>
</evidence>
<dbReference type="InterPro" id="IPR013288">
    <property type="entry name" value="Cyt_c_oxidase_su4"/>
</dbReference>
<name>A0A8T2JPY3_9PIPI</name>
<dbReference type="GO" id="GO:0045277">
    <property type="term" value="C:respiratory chain complex IV"/>
    <property type="evidence" value="ECO:0007669"/>
    <property type="project" value="InterPro"/>
</dbReference>
<sequence>MLPAFCLRSALLQRWRILGISGVRAAHSHEGQVSHPDGSELLYFDHRSFPLPDLPFQKKLSSQQATLKEKERGPWKDLTQEDKISLYRIKFNKTYAEMNQPTNEWKTVIGSVLIFIGLTGLIVWWQRVYVYPPKPHTLTEEWKAMQMRRMLDMRVGPIQGFSSKWDYEKNEWKK</sequence>
<keyword evidence="11" id="KW-1185">Reference proteome</keyword>
<evidence type="ECO:0000313" key="11">
    <source>
        <dbReference type="Proteomes" id="UP000812440"/>
    </source>
</evidence>
<dbReference type="PANTHER" id="PTHR10707">
    <property type="entry name" value="CYTOCHROME C OXIDASE SUBUNIT IV"/>
    <property type="match status" value="1"/>
</dbReference>
<feature type="transmembrane region" description="Helical" evidence="9">
    <location>
        <begin position="107"/>
        <end position="125"/>
    </location>
</feature>
<comment type="similarity">
    <text evidence="3 9">Belongs to the cytochrome c oxidase IV family.</text>
</comment>
<dbReference type="GO" id="GO:0006123">
    <property type="term" value="P:mitochondrial electron transport, cytochrome c to oxygen"/>
    <property type="evidence" value="ECO:0007669"/>
    <property type="project" value="InterPro"/>
</dbReference>
<evidence type="ECO:0000256" key="1">
    <source>
        <dbReference type="ARBA" id="ARBA00004434"/>
    </source>
</evidence>
<dbReference type="FunFam" id="1.10.442.10:FF:000001">
    <property type="entry name" value="Cytochrome c oxidase subunit 4 isoform 1"/>
    <property type="match status" value="1"/>
</dbReference>
<evidence type="ECO:0000256" key="6">
    <source>
        <dbReference type="ARBA" id="ARBA00022989"/>
    </source>
</evidence>
<dbReference type="Gene3D" id="1.10.442.10">
    <property type="entry name" value="Cytochrome c oxidase subunit IV"/>
    <property type="match status" value="1"/>
</dbReference>
<dbReference type="AlphaFoldDB" id="A0A8T2JPY3"/>
<dbReference type="GO" id="GO:0005743">
    <property type="term" value="C:mitochondrial inner membrane"/>
    <property type="evidence" value="ECO:0007669"/>
    <property type="project" value="UniProtKB-SubCell"/>
</dbReference>
<evidence type="ECO:0000256" key="3">
    <source>
        <dbReference type="ARBA" id="ARBA00008135"/>
    </source>
</evidence>
<keyword evidence="5 9" id="KW-0999">Mitochondrion inner membrane</keyword>
<dbReference type="PANTHER" id="PTHR10707:SF16">
    <property type="entry name" value="CYTOCHROME C OXIDASE SUBUNIT 4"/>
    <property type="match status" value="1"/>
</dbReference>
<evidence type="ECO:0000256" key="8">
    <source>
        <dbReference type="ARBA" id="ARBA00023136"/>
    </source>
</evidence>
<comment type="caution">
    <text evidence="10">The sequence shown here is derived from an EMBL/GenBank/DDBJ whole genome shotgun (WGS) entry which is preliminary data.</text>
</comment>
<reference evidence="10" key="1">
    <citation type="thesis" date="2020" institute="ProQuest LLC" country="789 East Eisenhower Parkway, Ann Arbor, MI, USA">
        <title>Comparative Genomics and Chromosome Evolution.</title>
        <authorList>
            <person name="Mudd A.B."/>
        </authorList>
    </citation>
    <scope>NUCLEOTIDE SEQUENCE</scope>
    <source>
        <strain evidence="10">Female2</strain>
        <tissue evidence="10">Blood</tissue>
    </source>
</reference>
<evidence type="ECO:0000256" key="9">
    <source>
        <dbReference type="RuleBase" id="RU367145"/>
    </source>
</evidence>
<gene>
    <name evidence="10" type="ORF">GDO86_014655</name>
</gene>
<dbReference type="InterPro" id="IPR036639">
    <property type="entry name" value="Cyt_c_oxidase_su4_sf"/>
</dbReference>
<accession>A0A8T2JPY3</accession>
<comment type="subunit">
    <text evidence="9">Component of the cytochrome c oxidase (complex IV, CIV), a multisubunit enzyme composed of 14 subunits.</text>
</comment>
<dbReference type="CDD" id="cd00922">
    <property type="entry name" value="Cyt_c_Oxidase_IV"/>
    <property type="match status" value="1"/>
</dbReference>
<evidence type="ECO:0000256" key="4">
    <source>
        <dbReference type="ARBA" id="ARBA00022692"/>
    </source>
</evidence>
<comment type="subcellular location">
    <subcellularLocation>
        <location evidence="1 9">Mitochondrion inner membrane</location>
        <topology evidence="1 9">Single-pass membrane protein</topology>
    </subcellularLocation>
</comment>
<dbReference type="Proteomes" id="UP000812440">
    <property type="component" value="Chromosome 8_10"/>
</dbReference>
<evidence type="ECO:0000256" key="7">
    <source>
        <dbReference type="ARBA" id="ARBA00023128"/>
    </source>
</evidence>
<dbReference type="Pfam" id="PF02936">
    <property type="entry name" value="COX4"/>
    <property type="match status" value="1"/>
</dbReference>
<evidence type="ECO:0000313" key="10">
    <source>
        <dbReference type="EMBL" id="KAG8447269.1"/>
    </source>
</evidence>
<dbReference type="EMBL" id="JAACNH010000003">
    <property type="protein sequence ID" value="KAG8447269.1"/>
    <property type="molecule type" value="Genomic_DNA"/>
</dbReference>
<keyword evidence="8 9" id="KW-0472">Membrane</keyword>
<keyword evidence="6 9" id="KW-1133">Transmembrane helix</keyword>
<proteinExistence type="inferred from homology"/>
<dbReference type="SUPFAM" id="SSF81406">
    <property type="entry name" value="Mitochondrial cytochrome c oxidase subunit IV"/>
    <property type="match status" value="1"/>
</dbReference>
<protein>
    <recommendedName>
        <fullName evidence="9">Cytochrome c oxidase subunit 4</fullName>
    </recommendedName>
</protein>
<keyword evidence="7 9" id="KW-0496">Mitochondrion</keyword>
<comment type="function">
    <text evidence="9">Component of the cytochrome c oxidase, the last enzyme in the mitochondrial electron transport chain which drives oxidative phosphorylation.</text>
</comment>
<keyword evidence="4 9" id="KW-0812">Transmembrane</keyword>
<comment type="pathway">
    <text evidence="2 9">Energy metabolism; oxidative phosphorylation.</text>
</comment>
<evidence type="ECO:0000256" key="2">
    <source>
        <dbReference type="ARBA" id="ARBA00004673"/>
    </source>
</evidence>
<dbReference type="OrthoDB" id="186013at2759"/>
<organism evidence="10 11">
    <name type="scientific">Hymenochirus boettgeri</name>
    <name type="common">Congo dwarf clawed frog</name>
    <dbReference type="NCBI Taxonomy" id="247094"/>
    <lineage>
        <taxon>Eukaryota</taxon>
        <taxon>Metazoa</taxon>
        <taxon>Chordata</taxon>
        <taxon>Craniata</taxon>
        <taxon>Vertebrata</taxon>
        <taxon>Euteleostomi</taxon>
        <taxon>Amphibia</taxon>
        <taxon>Batrachia</taxon>
        <taxon>Anura</taxon>
        <taxon>Pipoidea</taxon>
        <taxon>Pipidae</taxon>
        <taxon>Pipinae</taxon>
        <taxon>Hymenochirus</taxon>
    </lineage>
</organism>
<dbReference type="PRINTS" id="PR01873">
    <property type="entry name" value="CYTCOXIDASE4"/>
</dbReference>